<keyword evidence="1" id="KW-1133">Transmembrane helix</keyword>
<reference evidence="2 3" key="1">
    <citation type="submission" date="2018-10" db="EMBL/GenBank/DDBJ databases">
        <title>Genomic Encyclopedia of Archaeal and Bacterial Type Strains, Phase II (KMG-II): from individual species to whole genera.</title>
        <authorList>
            <person name="Goeker M."/>
        </authorList>
    </citation>
    <scope>NUCLEOTIDE SEQUENCE [LARGE SCALE GENOMIC DNA]</scope>
    <source>
        <strain evidence="2 3">DSM 19727</strain>
    </source>
</reference>
<keyword evidence="1" id="KW-0812">Transmembrane</keyword>
<evidence type="ECO:0000313" key="2">
    <source>
        <dbReference type="EMBL" id="RMA78315.1"/>
    </source>
</evidence>
<proteinExistence type="predicted"/>
<feature type="transmembrane region" description="Helical" evidence="1">
    <location>
        <begin position="50"/>
        <end position="71"/>
    </location>
</feature>
<accession>A0A3M0A775</accession>
<sequence>MKTFKLENEPKIESGFRTPNDYFENFSVKMMERLPASEPKVISIFQKRKTLFMMIAAILVLALMIPIIANWSQNKQELDSVALENYITYQSNVNQYDLINELETEDISKIKINVAIEDKAIEDVLAMNSNLENLLLE</sequence>
<gene>
    <name evidence="2" type="ORF">BC961_0696</name>
</gene>
<dbReference type="OrthoDB" id="981524at2"/>
<evidence type="ECO:0000256" key="1">
    <source>
        <dbReference type="SAM" id="Phobius"/>
    </source>
</evidence>
<keyword evidence="1" id="KW-0472">Membrane</keyword>
<name>A0A3M0A775_9FLAO</name>
<evidence type="ECO:0000313" key="3">
    <source>
        <dbReference type="Proteomes" id="UP000280368"/>
    </source>
</evidence>
<comment type="caution">
    <text evidence="2">The sequence shown here is derived from an EMBL/GenBank/DDBJ whole genome shotgun (WGS) entry which is preliminary data.</text>
</comment>
<dbReference type="EMBL" id="REFH01000007">
    <property type="protein sequence ID" value="RMA78315.1"/>
    <property type="molecule type" value="Genomic_DNA"/>
</dbReference>
<protein>
    <submittedName>
        <fullName evidence="2">Uncharacterized protein</fullName>
    </submittedName>
</protein>
<dbReference type="Proteomes" id="UP000280368">
    <property type="component" value="Unassembled WGS sequence"/>
</dbReference>
<dbReference type="RefSeq" id="WP_121924423.1">
    <property type="nucleotide sequence ID" value="NZ_CBCSGA010000005.1"/>
</dbReference>
<dbReference type="AlphaFoldDB" id="A0A3M0A775"/>
<keyword evidence="3" id="KW-1185">Reference proteome</keyword>
<organism evidence="2 3">
    <name type="scientific">Flavobacterium weaverense</name>
    <dbReference type="NCBI Taxonomy" id="271156"/>
    <lineage>
        <taxon>Bacteria</taxon>
        <taxon>Pseudomonadati</taxon>
        <taxon>Bacteroidota</taxon>
        <taxon>Flavobacteriia</taxon>
        <taxon>Flavobacteriales</taxon>
        <taxon>Flavobacteriaceae</taxon>
        <taxon>Flavobacterium</taxon>
    </lineage>
</organism>